<dbReference type="CDD" id="cd16009">
    <property type="entry name" value="PPM"/>
    <property type="match status" value="1"/>
</dbReference>
<dbReference type="InterPro" id="IPR010045">
    <property type="entry name" value="DeoB"/>
</dbReference>
<keyword evidence="5" id="KW-0413">Isomerase</keyword>
<name>A0A645DHN7_9ZZZZ</name>
<dbReference type="EMBL" id="VSSQ01036502">
    <property type="protein sequence ID" value="MPM89000.1"/>
    <property type="molecule type" value="Genomic_DNA"/>
</dbReference>
<dbReference type="SUPFAM" id="SSF53649">
    <property type="entry name" value="Alkaline phosphatase-like"/>
    <property type="match status" value="1"/>
</dbReference>
<dbReference type="GO" id="GO:0043094">
    <property type="term" value="P:metabolic compound salvage"/>
    <property type="evidence" value="ECO:0007669"/>
    <property type="project" value="InterPro"/>
</dbReference>
<dbReference type="SUPFAM" id="SSF143856">
    <property type="entry name" value="DeoB insert domain-like"/>
    <property type="match status" value="1"/>
</dbReference>
<reference evidence="5" key="1">
    <citation type="submission" date="2019-08" db="EMBL/GenBank/DDBJ databases">
        <authorList>
            <person name="Kucharzyk K."/>
            <person name="Murdoch R.W."/>
            <person name="Higgins S."/>
            <person name="Loffler F."/>
        </authorList>
    </citation>
    <scope>NUCLEOTIDE SEQUENCE</scope>
</reference>
<dbReference type="PANTHER" id="PTHR21110">
    <property type="entry name" value="PHOSPHOPENTOMUTASE"/>
    <property type="match status" value="1"/>
</dbReference>
<proteinExistence type="inferred from homology"/>
<comment type="caution">
    <text evidence="5">The sequence shown here is derived from an EMBL/GenBank/DDBJ whole genome shotgun (WGS) entry which is preliminary data.</text>
</comment>
<gene>
    <name evidence="5" type="primary">deoB_21</name>
    <name evidence="5" type="ORF">SDC9_136108</name>
</gene>
<dbReference type="PANTHER" id="PTHR21110:SF0">
    <property type="entry name" value="PHOSPHOPENTOMUTASE"/>
    <property type="match status" value="1"/>
</dbReference>
<comment type="similarity">
    <text evidence="1">Belongs to the phosphopentomutase family.</text>
</comment>
<dbReference type="GO" id="GO:0005829">
    <property type="term" value="C:cytosol"/>
    <property type="evidence" value="ECO:0007669"/>
    <property type="project" value="TreeGrafter"/>
</dbReference>
<dbReference type="Pfam" id="PF01676">
    <property type="entry name" value="Metalloenzyme"/>
    <property type="match status" value="1"/>
</dbReference>
<evidence type="ECO:0000259" key="4">
    <source>
        <dbReference type="Pfam" id="PF01676"/>
    </source>
</evidence>
<dbReference type="AlphaFoldDB" id="A0A645DHN7"/>
<protein>
    <submittedName>
        <fullName evidence="5">Phosphopentomutase</fullName>
        <ecNumber evidence="5">5.4.2.7</ecNumber>
    </submittedName>
</protein>
<evidence type="ECO:0000256" key="3">
    <source>
        <dbReference type="ARBA" id="ARBA00023211"/>
    </source>
</evidence>
<dbReference type="EC" id="5.4.2.7" evidence="5"/>
<dbReference type="GO" id="GO:0009117">
    <property type="term" value="P:nucleotide metabolic process"/>
    <property type="evidence" value="ECO:0007669"/>
    <property type="project" value="InterPro"/>
</dbReference>
<sequence>MCEIAREMLVGDKMVGRVIARPFIGSGKGNFTRTSNRHDYAIEPFSKTMLEYISESNQSVMAVGKIKDIYTGKGVTDSITIKNNMDGVEKTLEFMRNDKNGLIFSNLVDFDMKYGHRNDVEGYANALIEFDNRLPEIISALRENDILMITADHGCDPTTESTDHSREYIPVLVYGKNIKENANIGTRSGFSDIGKTILDLLEVENELAGESFVKIIQK</sequence>
<dbReference type="NCBIfam" id="NF003766">
    <property type="entry name" value="PRK05362.1"/>
    <property type="match status" value="1"/>
</dbReference>
<dbReference type="InterPro" id="IPR024052">
    <property type="entry name" value="Phosphopentomutase_DeoB_cap_sf"/>
</dbReference>
<dbReference type="GO" id="GO:0000287">
    <property type="term" value="F:magnesium ion binding"/>
    <property type="evidence" value="ECO:0007669"/>
    <property type="project" value="InterPro"/>
</dbReference>
<keyword evidence="2" id="KW-0479">Metal-binding</keyword>
<dbReference type="GO" id="GO:0008973">
    <property type="term" value="F:phosphopentomutase activity"/>
    <property type="evidence" value="ECO:0007669"/>
    <property type="project" value="UniProtKB-EC"/>
</dbReference>
<evidence type="ECO:0000256" key="1">
    <source>
        <dbReference type="ARBA" id="ARBA00010373"/>
    </source>
</evidence>
<evidence type="ECO:0000256" key="2">
    <source>
        <dbReference type="ARBA" id="ARBA00022723"/>
    </source>
</evidence>
<organism evidence="5">
    <name type="scientific">bioreactor metagenome</name>
    <dbReference type="NCBI Taxonomy" id="1076179"/>
    <lineage>
        <taxon>unclassified sequences</taxon>
        <taxon>metagenomes</taxon>
        <taxon>ecological metagenomes</taxon>
    </lineage>
</organism>
<dbReference type="Gene3D" id="3.40.720.10">
    <property type="entry name" value="Alkaline Phosphatase, subunit A"/>
    <property type="match status" value="1"/>
</dbReference>
<evidence type="ECO:0000313" key="5">
    <source>
        <dbReference type="EMBL" id="MPM89000.1"/>
    </source>
</evidence>
<keyword evidence="3" id="KW-0464">Manganese</keyword>
<feature type="domain" description="Metalloenzyme" evidence="4">
    <location>
        <begin position="35"/>
        <end position="204"/>
    </location>
</feature>
<dbReference type="InterPro" id="IPR017850">
    <property type="entry name" value="Alkaline_phosphatase_core_sf"/>
</dbReference>
<dbReference type="Gene3D" id="3.30.70.1250">
    <property type="entry name" value="Phosphopentomutase"/>
    <property type="match status" value="1"/>
</dbReference>
<dbReference type="InterPro" id="IPR006124">
    <property type="entry name" value="Metalloenzyme"/>
</dbReference>
<accession>A0A645DHN7</accession>